<accession>A0A3B1J3P8</accession>
<reference evidence="6" key="3">
    <citation type="submission" date="2025-08" db="UniProtKB">
        <authorList>
            <consortium name="Ensembl"/>
        </authorList>
    </citation>
    <scope>IDENTIFICATION</scope>
</reference>
<keyword evidence="2" id="KW-1015">Disulfide bond</keyword>
<dbReference type="PROSITE" id="PS50835">
    <property type="entry name" value="IG_LIKE"/>
    <property type="match status" value="2"/>
</dbReference>
<keyword evidence="1" id="KW-0732">Signal</keyword>
<protein>
    <recommendedName>
        <fullName evidence="5">Ig-like domain-containing protein</fullName>
    </recommendedName>
</protein>
<dbReference type="AlphaFoldDB" id="A0A3B1J3P8"/>
<evidence type="ECO:0000256" key="3">
    <source>
        <dbReference type="ARBA" id="ARBA00023180"/>
    </source>
</evidence>
<dbReference type="Ensembl" id="ENSAMXT00000032187.1">
    <property type="protein sequence ID" value="ENSAMXP00000036863.1"/>
    <property type="gene ID" value="ENSAMXG00000029947.1"/>
</dbReference>
<dbReference type="Gene3D" id="2.60.40.10">
    <property type="entry name" value="Immunoglobulins"/>
    <property type="match status" value="2"/>
</dbReference>
<dbReference type="PANTHER" id="PTHR44337:SF23">
    <property type="entry name" value="V-SET AND IMMUNOGLOBULIN DOMAIN CONTAINING 10 LIKE 2"/>
    <property type="match status" value="1"/>
</dbReference>
<dbReference type="InterPro" id="IPR007110">
    <property type="entry name" value="Ig-like_dom"/>
</dbReference>
<sequence>MYIKCDCMHVDSSLFCADGPDLPQIDVTPSSGTEGGFSALEKGNISLMCQASSNPASQYYWFYNNSHIYSRPQLTIIKILRMQTGNYTCQAKNSYLNTTSTKTTTLTVYLPVSKPYVLLSDSSPVEGMSLWMRCVVEKGTGPVNYSWEQESQSGLLTTPASWNNSLVNVTSVTRNHSGWYRCLARNAVNQQRSEHTWLDVLCKWVDSYPFYSMC</sequence>
<dbReference type="InterPro" id="IPR036179">
    <property type="entry name" value="Ig-like_dom_sf"/>
</dbReference>
<evidence type="ECO:0000259" key="5">
    <source>
        <dbReference type="PROSITE" id="PS50835"/>
    </source>
</evidence>
<reference evidence="7" key="2">
    <citation type="journal article" date="2014" name="Nat. Commun.">
        <title>The cavefish genome reveals candidate genes for eye loss.</title>
        <authorList>
            <person name="McGaugh S.E."/>
            <person name="Gross J.B."/>
            <person name="Aken B."/>
            <person name="Blin M."/>
            <person name="Borowsky R."/>
            <person name="Chalopin D."/>
            <person name="Hinaux H."/>
            <person name="Jeffery W.R."/>
            <person name="Keene A."/>
            <person name="Ma L."/>
            <person name="Minx P."/>
            <person name="Murphy D."/>
            <person name="O'Quin K.E."/>
            <person name="Retaux S."/>
            <person name="Rohner N."/>
            <person name="Searle S.M."/>
            <person name="Stahl B.A."/>
            <person name="Tabin C."/>
            <person name="Volff J.N."/>
            <person name="Yoshizawa M."/>
            <person name="Warren W.C."/>
        </authorList>
    </citation>
    <scope>NUCLEOTIDE SEQUENCE [LARGE SCALE GENOMIC DNA]</scope>
    <source>
        <strain evidence="7">female</strain>
    </source>
</reference>
<dbReference type="InterPro" id="IPR013783">
    <property type="entry name" value="Ig-like_fold"/>
</dbReference>
<reference evidence="7" key="1">
    <citation type="submission" date="2013-03" db="EMBL/GenBank/DDBJ databases">
        <authorList>
            <person name="Jeffery W."/>
            <person name="Warren W."/>
            <person name="Wilson R.K."/>
        </authorList>
    </citation>
    <scope>NUCLEOTIDE SEQUENCE</scope>
    <source>
        <strain evidence="7">female</strain>
    </source>
</reference>
<keyword evidence="3" id="KW-0325">Glycoprotein</keyword>
<dbReference type="InterPro" id="IPR052598">
    <property type="entry name" value="IgSF_CEA-related"/>
</dbReference>
<organism evidence="6 7">
    <name type="scientific">Astyanax mexicanus</name>
    <name type="common">Blind cave fish</name>
    <name type="synonym">Astyanax fasciatus mexicanus</name>
    <dbReference type="NCBI Taxonomy" id="7994"/>
    <lineage>
        <taxon>Eukaryota</taxon>
        <taxon>Metazoa</taxon>
        <taxon>Chordata</taxon>
        <taxon>Craniata</taxon>
        <taxon>Vertebrata</taxon>
        <taxon>Euteleostomi</taxon>
        <taxon>Actinopterygii</taxon>
        <taxon>Neopterygii</taxon>
        <taxon>Teleostei</taxon>
        <taxon>Ostariophysi</taxon>
        <taxon>Characiformes</taxon>
        <taxon>Characoidei</taxon>
        <taxon>Acestrorhamphidae</taxon>
        <taxon>Acestrorhamphinae</taxon>
        <taxon>Astyanax</taxon>
    </lineage>
</organism>
<dbReference type="SMART" id="SM00409">
    <property type="entry name" value="IG"/>
    <property type="match status" value="2"/>
</dbReference>
<dbReference type="SUPFAM" id="SSF48726">
    <property type="entry name" value="Immunoglobulin"/>
    <property type="match status" value="2"/>
</dbReference>
<dbReference type="Proteomes" id="UP000018467">
    <property type="component" value="Unassembled WGS sequence"/>
</dbReference>
<evidence type="ECO:0000313" key="7">
    <source>
        <dbReference type="Proteomes" id="UP000018467"/>
    </source>
</evidence>
<evidence type="ECO:0000256" key="2">
    <source>
        <dbReference type="ARBA" id="ARBA00023157"/>
    </source>
</evidence>
<dbReference type="InterPro" id="IPR003598">
    <property type="entry name" value="Ig_sub2"/>
</dbReference>
<dbReference type="PANTHER" id="PTHR44337">
    <property type="entry name" value="CARCINOEMBRYONIC ANTIGEN-RELATED CELL ADHESION MOLECULE 8"/>
    <property type="match status" value="1"/>
</dbReference>
<dbReference type="SMART" id="SM00408">
    <property type="entry name" value="IGc2"/>
    <property type="match status" value="2"/>
</dbReference>
<dbReference type="GeneTree" id="ENSGT00940000168885"/>
<dbReference type="InParanoid" id="A0A3B1J3P8"/>
<proteinExistence type="predicted"/>
<evidence type="ECO:0000256" key="4">
    <source>
        <dbReference type="ARBA" id="ARBA00023319"/>
    </source>
</evidence>
<dbReference type="InterPro" id="IPR003599">
    <property type="entry name" value="Ig_sub"/>
</dbReference>
<dbReference type="Bgee" id="ENSAMXG00000029947">
    <property type="expression patterns" value="Expressed in zone of skin and 2 other cell types or tissues"/>
</dbReference>
<feature type="domain" description="Ig-like" evidence="5">
    <location>
        <begin position="23"/>
        <end position="107"/>
    </location>
</feature>
<reference evidence="6" key="4">
    <citation type="submission" date="2025-09" db="UniProtKB">
        <authorList>
            <consortium name="Ensembl"/>
        </authorList>
    </citation>
    <scope>IDENTIFICATION</scope>
</reference>
<feature type="domain" description="Ig-like" evidence="5">
    <location>
        <begin position="115"/>
        <end position="193"/>
    </location>
</feature>
<name>A0A3B1J3P8_ASTMX</name>
<dbReference type="Pfam" id="PF13927">
    <property type="entry name" value="Ig_3"/>
    <property type="match status" value="2"/>
</dbReference>
<evidence type="ECO:0000313" key="6">
    <source>
        <dbReference type="Ensembl" id="ENSAMXP00000036863.1"/>
    </source>
</evidence>
<keyword evidence="7" id="KW-1185">Reference proteome</keyword>
<keyword evidence="4" id="KW-0393">Immunoglobulin domain</keyword>
<evidence type="ECO:0000256" key="1">
    <source>
        <dbReference type="ARBA" id="ARBA00022729"/>
    </source>
</evidence>